<feature type="chain" id="PRO_5031211219" evidence="1">
    <location>
        <begin position="24"/>
        <end position="159"/>
    </location>
</feature>
<evidence type="ECO:0000256" key="1">
    <source>
        <dbReference type="SAM" id="SignalP"/>
    </source>
</evidence>
<dbReference type="Proteomes" id="UP000566663">
    <property type="component" value="Unassembled WGS sequence"/>
</dbReference>
<keyword evidence="3" id="KW-1185">Reference proteome</keyword>
<proteinExistence type="predicted"/>
<keyword evidence="1" id="KW-0732">Signal</keyword>
<evidence type="ECO:0000313" key="3">
    <source>
        <dbReference type="Proteomes" id="UP000566663"/>
    </source>
</evidence>
<accession>A0A7W8HXC9</accession>
<gene>
    <name evidence="2" type="ORF">HNQ67_001165</name>
</gene>
<reference evidence="2 3" key="1">
    <citation type="submission" date="2020-08" db="EMBL/GenBank/DDBJ databases">
        <title>Genomic Encyclopedia of Type Strains, Phase IV (KMG-IV): sequencing the most valuable type-strain genomes for metagenomic binning, comparative biology and taxonomic classification.</title>
        <authorList>
            <person name="Goeker M."/>
        </authorList>
    </citation>
    <scope>NUCLEOTIDE SEQUENCE [LARGE SCALE GENOMIC DNA]</scope>
    <source>
        <strain evidence="2 3">DSM 25335</strain>
    </source>
</reference>
<sequence>MVRTLAPAFAGLTLALVAGAAAAQTWGQPVYVSPWGRVVGGTPLSEIETRSYVNTGRWADGYSDQAYVYVPAPVYGAHYSYGYGYGHDHRYGYGYGYDRGRYGHGRYERRPYQGYRDEWGYNDDRHPSARGYDRDRRYRRDHRYHDRDCGCPDVYLYDR</sequence>
<protein>
    <submittedName>
        <fullName evidence="2">Uncharacterized protein</fullName>
    </submittedName>
</protein>
<name>A0A7W8HXC9_9CAUL</name>
<dbReference type="EMBL" id="JACHFZ010000002">
    <property type="protein sequence ID" value="MBB5291651.1"/>
    <property type="molecule type" value="Genomic_DNA"/>
</dbReference>
<dbReference type="AlphaFoldDB" id="A0A7W8HXC9"/>
<evidence type="ECO:0000313" key="2">
    <source>
        <dbReference type="EMBL" id="MBB5291651.1"/>
    </source>
</evidence>
<organism evidence="2 3">
    <name type="scientific">Brevundimonas basaltis</name>
    <dbReference type="NCBI Taxonomy" id="472166"/>
    <lineage>
        <taxon>Bacteria</taxon>
        <taxon>Pseudomonadati</taxon>
        <taxon>Pseudomonadota</taxon>
        <taxon>Alphaproteobacteria</taxon>
        <taxon>Caulobacterales</taxon>
        <taxon>Caulobacteraceae</taxon>
        <taxon>Brevundimonas</taxon>
    </lineage>
</organism>
<dbReference type="RefSeq" id="WP_183253294.1">
    <property type="nucleotide sequence ID" value="NZ_BAAAFF010000006.1"/>
</dbReference>
<comment type="caution">
    <text evidence="2">The sequence shown here is derived from an EMBL/GenBank/DDBJ whole genome shotgun (WGS) entry which is preliminary data.</text>
</comment>
<feature type="signal peptide" evidence="1">
    <location>
        <begin position="1"/>
        <end position="23"/>
    </location>
</feature>